<name>A0A225VQP9_9STRA</name>
<gene>
    <name evidence="1" type="ORF">PHMEG_00019776</name>
</gene>
<accession>A0A225VQP9</accession>
<organism evidence="1 2">
    <name type="scientific">Phytophthora megakarya</name>
    <dbReference type="NCBI Taxonomy" id="4795"/>
    <lineage>
        <taxon>Eukaryota</taxon>
        <taxon>Sar</taxon>
        <taxon>Stramenopiles</taxon>
        <taxon>Oomycota</taxon>
        <taxon>Peronosporomycetes</taxon>
        <taxon>Peronosporales</taxon>
        <taxon>Peronosporaceae</taxon>
        <taxon>Phytophthora</taxon>
    </lineage>
</organism>
<dbReference type="AlphaFoldDB" id="A0A225VQP9"/>
<dbReference type="EMBL" id="NBNE01003399">
    <property type="protein sequence ID" value="OWZ07796.1"/>
    <property type="molecule type" value="Genomic_DNA"/>
</dbReference>
<feature type="non-terminal residue" evidence="1">
    <location>
        <position position="1"/>
    </location>
</feature>
<evidence type="ECO:0000313" key="2">
    <source>
        <dbReference type="Proteomes" id="UP000198211"/>
    </source>
</evidence>
<evidence type="ECO:0000313" key="1">
    <source>
        <dbReference type="EMBL" id="OWZ07796.1"/>
    </source>
</evidence>
<proteinExistence type="predicted"/>
<protein>
    <submittedName>
        <fullName evidence="1">Uncharacterized protein</fullName>
    </submittedName>
</protein>
<dbReference type="Proteomes" id="UP000198211">
    <property type="component" value="Unassembled WGS sequence"/>
</dbReference>
<reference evidence="2" key="1">
    <citation type="submission" date="2017-03" db="EMBL/GenBank/DDBJ databases">
        <title>Phytopthora megakarya and P. palmivora, two closely related causual agents of cacao black pod achieved similar genome size and gene model numbers by different mechanisms.</title>
        <authorList>
            <person name="Ali S."/>
            <person name="Shao J."/>
            <person name="Larry D.J."/>
            <person name="Kronmiller B."/>
            <person name="Shen D."/>
            <person name="Strem M.D."/>
            <person name="Melnick R.L."/>
            <person name="Guiltinan M.J."/>
            <person name="Tyler B.M."/>
            <person name="Meinhardt L.W."/>
            <person name="Bailey B.A."/>
        </authorList>
    </citation>
    <scope>NUCLEOTIDE SEQUENCE [LARGE SCALE GENOMIC DNA]</scope>
    <source>
        <strain evidence="2">zdho120</strain>
    </source>
</reference>
<comment type="caution">
    <text evidence="1">The sequence shown here is derived from an EMBL/GenBank/DDBJ whole genome shotgun (WGS) entry which is preliminary data.</text>
</comment>
<keyword evidence="2" id="KW-1185">Reference proteome</keyword>
<dbReference type="OrthoDB" id="10468350at2759"/>
<sequence>TCSLMSAMYFTFISPSSCRTPSSSYATTEAAANSAFVEESETPPCFLQIQLTAIPSTVTSPPVIGFLSASSAA</sequence>